<organism evidence="2">
    <name type="scientific">uncultured Desulfobacteraceae bacterium</name>
    <dbReference type="NCBI Taxonomy" id="218296"/>
    <lineage>
        <taxon>Bacteria</taxon>
        <taxon>Pseudomonadati</taxon>
        <taxon>Thermodesulfobacteriota</taxon>
        <taxon>Desulfobacteria</taxon>
        <taxon>Desulfobacterales</taxon>
        <taxon>Desulfobacteraceae</taxon>
        <taxon>environmental samples</taxon>
    </lineage>
</organism>
<dbReference type="GO" id="GO:0004519">
    <property type="term" value="F:endonuclease activity"/>
    <property type="evidence" value="ECO:0007669"/>
    <property type="project" value="UniProtKB-KW"/>
</dbReference>
<dbReference type="PANTHER" id="PTHR14859:SF1">
    <property type="entry name" value="PGAP2-INTERACTING PROTEIN"/>
    <property type="match status" value="1"/>
</dbReference>
<sequence length="343" mass="38108">MKRIAMAFAGSVMAVFLLLAALFYLSTYHPEDVQEEPVVCPAGAPLLEPGQTVKVLSWNVQFMAGNQNNHFFFDDGKDPWPPRETIDAVIQRVADVIRDENPDILLLQEVDHGAERTFHEDQLRRLLEKLPEDYACHSSAFYWKAAFVPHPSIMGSVGMKLSIVSRYKIDKTFRHALSPIPTDSFILRHLKPKRAAHEALMPVRGGAPLHVINVHLTAFAKGTDVQKRQAAQVTGILDAVGKRGRAGFAAGDFNLTPPPGSGIQPLFDAFHAVPSLEDIHSKQGRKCLTHMDTREKVKAPDKTIDYMFFTRNIPVGRTHIRQKDALDISDHLPVTAVFTVPGG</sequence>
<dbReference type="AlphaFoldDB" id="A0A484HJC1"/>
<evidence type="ECO:0000313" key="2">
    <source>
        <dbReference type="EMBL" id="VEN75224.1"/>
    </source>
</evidence>
<dbReference type="GO" id="GO:0016020">
    <property type="term" value="C:membrane"/>
    <property type="evidence" value="ECO:0007669"/>
    <property type="project" value="GOC"/>
</dbReference>
<dbReference type="InterPro" id="IPR036691">
    <property type="entry name" value="Endo/exonu/phosph_ase_sf"/>
</dbReference>
<proteinExistence type="predicted"/>
<dbReference type="InterPro" id="IPR051916">
    <property type="entry name" value="GPI-anchor_lipid_remodeler"/>
</dbReference>
<name>A0A484HJC1_9BACT</name>
<dbReference type="GO" id="GO:0006506">
    <property type="term" value="P:GPI anchor biosynthetic process"/>
    <property type="evidence" value="ECO:0007669"/>
    <property type="project" value="TreeGrafter"/>
</dbReference>
<dbReference type="PANTHER" id="PTHR14859">
    <property type="entry name" value="CALCOFLUOR WHITE HYPERSENSITIVE PROTEIN PRECURSOR"/>
    <property type="match status" value="1"/>
</dbReference>
<keyword evidence="2" id="KW-0255">Endonuclease</keyword>
<accession>A0A484HJC1</accession>
<feature type="domain" description="Endonuclease/exonuclease/phosphatase" evidence="1">
    <location>
        <begin position="56"/>
        <end position="331"/>
    </location>
</feature>
<dbReference type="Gene3D" id="3.60.10.10">
    <property type="entry name" value="Endonuclease/exonuclease/phosphatase"/>
    <property type="match status" value="1"/>
</dbReference>
<dbReference type="InterPro" id="IPR005135">
    <property type="entry name" value="Endo/exonuclease/phosphatase"/>
</dbReference>
<reference evidence="2" key="1">
    <citation type="submission" date="2019-01" db="EMBL/GenBank/DDBJ databases">
        <authorList>
            <consortium name="Genoscope - CEA"/>
            <person name="William W."/>
        </authorList>
    </citation>
    <scope>NUCLEOTIDE SEQUENCE</scope>
    <source>
        <strain evidence="2">CR-1</strain>
    </source>
</reference>
<dbReference type="EMBL" id="CAACVI010000050">
    <property type="protein sequence ID" value="VEN75224.1"/>
    <property type="molecule type" value="Genomic_DNA"/>
</dbReference>
<keyword evidence="2" id="KW-0378">Hydrolase</keyword>
<dbReference type="Pfam" id="PF03372">
    <property type="entry name" value="Exo_endo_phos"/>
    <property type="match status" value="1"/>
</dbReference>
<evidence type="ECO:0000259" key="1">
    <source>
        <dbReference type="Pfam" id="PF03372"/>
    </source>
</evidence>
<keyword evidence="2" id="KW-0540">Nuclease</keyword>
<dbReference type="SUPFAM" id="SSF56219">
    <property type="entry name" value="DNase I-like"/>
    <property type="match status" value="1"/>
</dbReference>
<gene>
    <name evidence="2" type="ORF">EPICR_70065</name>
</gene>
<protein>
    <submittedName>
        <fullName evidence="2">Endonuclease</fullName>
    </submittedName>
</protein>